<dbReference type="AlphaFoldDB" id="A0A8H3HIV7"/>
<feature type="compositionally biased region" description="Pro residues" evidence="1">
    <location>
        <begin position="8"/>
        <end position="17"/>
    </location>
</feature>
<evidence type="ECO:0000313" key="2">
    <source>
        <dbReference type="EMBL" id="CAE6513293.1"/>
    </source>
</evidence>
<accession>A0A8H3HIV7</accession>
<feature type="non-terminal residue" evidence="2">
    <location>
        <position position="1"/>
    </location>
</feature>
<evidence type="ECO:0008006" key="4">
    <source>
        <dbReference type="Google" id="ProtNLM"/>
    </source>
</evidence>
<proteinExistence type="predicted"/>
<feature type="region of interest" description="Disordered" evidence="1">
    <location>
        <begin position="1"/>
        <end position="25"/>
    </location>
</feature>
<organism evidence="2 3">
    <name type="scientific">Rhizoctonia solani</name>
    <dbReference type="NCBI Taxonomy" id="456999"/>
    <lineage>
        <taxon>Eukaryota</taxon>
        <taxon>Fungi</taxon>
        <taxon>Dikarya</taxon>
        <taxon>Basidiomycota</taxon>
        <taxon>Agaricomycotina</taxon>
        <taxon>Agaricomycetes</taxon>
        <taxon>Cantharellales</taxon>
        <taxon>Ceratobasidiaceae</taxon>
        <taxon>Rhizoctonia</taxon>
    </lineage>
</organism>
<comment type="caution">
    <text evidence="2">The sequence shown here is derived from an EMBL/GenBank/DDBJ whole genome shotgun (WGS) entry which is preliminary data.</text>
</comment>
<name>A0A8H3HIV7_9AGAM</name>
<gene>
    <name evidence="2" type="ORF">RDB_LOCUS108956</name>
</gene>
<evidence type="ECO:0000313" key="3">
    <source>
        <dbReference type="Proteomes" id="UP000663850"/>
    </source>
</evidence>
<dbReference type="Proteomes" id="UP000663850">
    <property type="component" value="Unassembled WGS sequence"/>
</dbReference>
<protein>
    <recommendedName>
        <fullName evidence="4">BTB domain-containing protein</fullName>
    </recommendedName>
</protein>
<reference evidence="2" key="1">
    <citation type="submission" date="2021-01" db="EMBL/GenBank/DDBJ databases">
        <authorList>
            <person name="Kaushik A."/>
        </authorList>
    </citation>
    <scope>NUCLEOTIDE SEQUENCE</scope>
    <source>
        <strain evidence="2">Type strain: AG8-Rh-89/</strain>
    </source>
</reference>
<sequence length="215" mass="24450">KDMHTPMSFPPPKPQVPNAPTSTDPQEVLPSHDFIGAIIKLQVNDMVLRISEPQIYKFASLKKLVEDARKADPHNPTLTITVRDSSEIASDFLNTFRLFNNLAELVDSSTESLISAALISTKYDYPKLRTLCIQELERRDLGVIERLQIGRTLGLTSWEDRACKELSERAEMITREEMLALGVDAYFQVASAREKQLRDERYPPKPAPKWRLGIE</sequence>
<dbReference type="EMBL" id="CAJMWZ010005971">
    <property type="protein sequence ID" value="CAE6513293.1"/>
    <property type="molecule type" value="Genomic_DNA"/>
</dbReference>
<evidence type="ECO:0000256" key="1">
    <source>
        <dbReference type="SAM" id="MobiDB-lite"/>
    </source>
</evidence>